<gene>
    <name evidence="2" type="ORF">FA10DRAFT_289423</name>
</gene>
<proteinExistence type="predicted"/>
<feature type="compositionally biased region" description="Basic and acidic residues" evidence="1">
    <location>
        <begin position="53"/>
        <end position="63"/>
    </location>
</feature>
<dbReference type="InParanoid" id="A0A316YGF0"/>
<feature type="region of interest" description="Disordered" evidence="1">
    <location>
        <begin position="21"/>
        <end position="165"/>
    </location>
</feature>
<reference evidence="2" key="1">
    <citation type="journal article" date="2018" name="Mol. Biol. Evol.">
        <title>Broad Genomic Sampling Reveals a Smut Pathogenic Ancestry of the Fungal Clade Ustilaginomycotina.</title>
        <authorList>
            <person name="Kijpornyongpan T."/>
            <person name="Mondo S.J."/>
            <person name="Barry K."/>
            <person name="Sandor L."/>
            <person name="Lee J."/>
            <person name="Lipzen A."/>
            <person name="Pangilinan J."/>
            <person name="LaButti K."/>
            <person name="Hainaut M."/>
            <person name="Henrissat B."/>
            <person name="Grigoriev I.V."/>
            <person name="Spatafora J.W."/>
            <person name="Aime M.C."/>
        </authorList>
    </citation>
    <scope>NUCLEOTIDE SEQUENCE [LARGE SCALE GENOMIC DNA]</scope>
    <source>
        <strain evidence="2">MCA 4198</strain>
    </source>
</reference>
<sequence>MEFPKREAGKKLEDEVALRKNVKRDDSTLAGAGGGGSLFAHNVDEEFGQEDTEAARKQEHSEDNSEDGEQHTQTPASKSRKDEKLEAKARQRAQKLERATEESTNEDAGGETDGEDAALAGHEYEALGDDEDNDDDNSEDLDQEGLTHKKKRPARKGVGRGNDAAIERRRENLGTQLDRLHSANVGSIQALRFDEGVGNQAEHEAPSGGGLFGLPGDYVYIFAINDNKASWDDLETKISAGMTQTDKIDIGVQRLDQSGGEAGIQMGELFPAFADTALGELVMKQLEFKCAFTNELEGYRFELSCNISLPPGNPLIPTSVLYMLGLRQDSGDTTRFSALLPEPQSWTEELGVSSFIFESEEVSINAYAPPWGAISYSLRLIGFDCLDHGPTLEGISGTRSYKTAGFDVRGRLNLCGCDFDLEIVPLAERWSPSAPLEQVEEHPEVIPVIRLSLSQVEEEANLFRVGPLKMKDVVITKDYNDVEASQASLLEFLTQPFANGLSVDAFVEGPGAEFDIELNGDVRLISEEIVLHVCFLDVDRDDLLLICKALCSGNGGRKAEEMEEGIIKNVPTCAHLAKKHSELSQPQCTAAICKLDLFAYSNRPSQITLHCNDNPIAMAVSTRPNE</sequence>
<accession>A0A316YGF0</accession>
<dbReference type="RefSeq" id="XP_025374033.1">
    <property type="nucleotide sequence ID" value="XM_025524289.1"/>
</dbReference>
<name>A0A316YGF0_9BASI</name>
<dbReference type="Proteomes" id="UP000245768">
    <property type="component" value="Unassembled WGS sequence"/>
</dbReference>
<feature type="compositionally biased region" description="Basic and acidic residues" evidence="1">
    <location>
        <begin position="79"/>
        <end position="101"/>
    </location>
</feature>
<organism evidence="2 3">
    <name type="scientific">Acaromyces ingoldii</name>
    <dbReference type="NCBI Taxonomy" id="215250"/>
    <lineage>
        <taxon>Eukaryota</taxon>
        <taxon>Fungi</taxon>
        <taxon>Dikarya</taxon>
        <taxon>Basidiomycota</taxon>
        <taxon>Ustilaginomycotina</taxon>
        <taxon>Exobasidiomycetes</taxon>
        <taxon>Exobasidiales</taxon>
        <taxon>Cryptobasidiaceae</taxon>
        <taxon>Acaromyces</taxon>
    </lineage>
</organism>
<dbReference type="EMBL" id="KZ819642">
    <property type="protein sequence ID" value="PWN86835.1"/>
    <property type="molecule type" value="Genomic_DNA"/>
</dbReference>
<protein>
    <submittedName>
        <fullName evidence="2">Uncharacterized protein</fullName>
    </submittedName>
</protein>
<feature type="compositionally biased region" description="Basic residues" evidence="1">
    <location>
        <begin position="148"/>
        <end position="158"/>
    </location>
</feature>
<evidence type="ECO:0000313" key="3">
    <source>
        <dbReference type="Proteomes" id="UP000245768"/>
    </source>
</evidence>
<keyword evidence="3" id="KW-1185">Reference proteome</keyword>
<feature type="compositionally biased region" description="Acidic residues" evidence="1">
    <location>
        <begin position="126"/>
        <end position="143"/>
    </location>
</feature>
<evidence type="ECO:0000313" key="2">
    <source>
        <dbReference type="EMBL" id="PWN86835.1"/>
    </source>
</evidence>
<evidence type="ECO:0000256" key="1">
    <source>
        <dbReference type="SAM" id="MobiDB-lite"/>
    </source>
</evidence>
<feature type="compositionally biased region" description="Acidic residues" evidence="1">
    <location>
        <begin position="103"/>
        <end position="116"/>
    </location>
</feature>
<dbReference type="GeneID" id="37046205"/>
<dbReference type="AlphaFoldDB" id="A0A316YGF0"/>